<dbReference type="CDD" id="cd08881">
    <property type="entry name" value="RHO_alpha_C_NDO-like"/>
    <property type="match status" value="1"/>
</dbReference>
<evidence type="ECO:0000256" key="3">
    <source>
        <dbReference type="ARBA" id="ARBA00022723"/>
    </source>
</evidence>
<reference evidence="12 13" key="1">
    <citation type="submission" date="2023-04" db="EMBL/GenBank/DDBJ databases">
        <title>Forest soil microbial communities from Buena Vista Peninsula, Colon Province, Panama.</title>
        <authorList>
            <person name="Bouskill N."/>
        </authorList>
    </citation>
    <scope>NUCLEOTIDE SEQUENCE [LARGE SCALE GENOMIC DNA]</scope>
    <source>
        <strain evidence="12 13">AC80</strain>
    </source>
</reference>
<keyword evidence="7" id="KW-0408">Iron</keyword>
<evidence type="ECO:0000256" key="5">
    <source>
        <dbReference type="ARBA" id="ARBA00022964"/>
    </source>
</evidence>
<dbReference type="Pfam" id="PF00355">
    <property type="entry name" value="Rieske"/>
    <property type="match status" value="1"/>
</dbReference>
<dbReference type="InterPro" id="IPR015879">
    <property type="entry name" value="Ring_hydroxy_dOase_asu_C_dom"/>
</dbReference>
<dbReference type="PANTHER" id="PTHR43756">
    <property type="entry name" value="CHOLINE MONOOXYGENASE, CHLOROPLASTIC"/>
    <property type="match status" value="1"/>
</dbReference>
<evidence type="ECO:0000313" key="12">
    <source>
        <dbReference type="EMBL" id="MDH6198574.1"/>
    </source>
</evidence>
<evidence type="ECO:0000256" key="1">
    <source>
        <dbReference type="ARBA" id="ARBA00008751"/>
    </source>
</evidence>
<accession>A0ABT6L6M8</accession>
<proteinExistence type="inferred from homology"/>
<evidence type="ECO:0000259" key="11">
    <source>
        <dbReference type="PROSITE" id="PS51296"/>
    </source>
</evidence>
<dbReference type="PRINTS" id="PR00090">
    <property type="entry name" value="RNGDIOXGNASE"/>
</dbReference>
<keyword evidence="5" id="KW-0223">Dioxygenase</keyword>
<dbReference type="InterPro" id="IPR017941">
    <property type="entry name" value="Rieske_2Fe-2S"/>
</dbReference>
<keyword evidence="8" id="KW-0411">Iron-sulfur</keyword>
<evidence type="ECO:0000256" key="8">
    <source>
        <dbReference type="ARBA" id="ARBA00023014"/>
    </source>
</evidence>
<evidence type="ECO:0000256" key="4">
    <source>
        <dbReference type="ARBA" id="ARBA00022797"/>
    </source>
</evidence>
<comment type="similarity">
    <text evidence="1">Belongs to the bacterial ring-hydroxylating dioxygenase alpha subunit family.</text>
</comment>
<dbReference type="RefSeq" id="WP_280835142.1">
    <property type="nucleotide sequence ID" value="NZ_JARXVE010000011.1"/>
</dbReference>
<keyword evidence="6" id="KW-0560">Oxidoreductase</keyword>
<keyword evidence="2" id="KW-0001">2Fe-2S</keyword>
<sequence length="454" mass="51984">MKERIDELVVRERGLVSREVFVDDDIFKRELKHIFTRAWLFVAHEDQIRNKGDYVVSRMGTDSVIVSRDMEGDVHVLLNTCTHRGMKLCRYDMGNTRNFTCPYHGWSYSIDGRLVERPGELVGVPGFTTYYHGELDKKAWGLVPVPRVAVYKGTVWASWDPQAPDLMDYLGDMRLYLDYALDGRDGTEGNNEMIGGILKWRVPCNWKFAPENFIGDNYHDVSHRSVDLVGIGPSGGRGRRDDEPENVTTLGFPGLGHGVIGEPPYYSEPEYPGGWDNDPEVAEYYRRCHERRVERFGDSPRVSMTVGTIFPNMSFHGRQPRTIAVFHPISPTEMEMWRIFLVDRDAPQQVKDTARHYYLRYSGPGGLTESDDMENWTYASESSLGTVSRTLYFNYEMGLGHAKPIDGLDGAVDNGEFTEENARIFYNRWADFMKADSWNELAPVAALDQEVLRR</sequence>
<dbReference type="InterPro" id="IPR036922">
    <property type="entry name" value="Rieske_2Fe-2S_sf"/>
</dbReference>
<feature type="domain" description="Rieske" evidence="11">
    <location>
        <begin position="39"/>
        <end position="157"/>
    </location>
</feature>
<evidence type="ECO:0000256" key="2">
    <source>
        <dbReference type="ARBA" id="ARBA00022714"/>
    </source>
</evidence>
<organism evidence="12 13">
    <name type="scientific">Mycolicibacterium frederiksbergense</name>
    <dbReference type="NCBI Taxonomy" id="117567"/>
    <lineage>
        <taxon>Bacteria</taxon>
        <taxon>Bacillati</taxon>
        <taxon>Actinomycetota</taxon>
        <taxon>Actinomycetes</taxon>
        <taxon>Mycobacteriales</taxon>
        <taxon>Mycobacteriaceae</taxon>
        <taxon>Mycolicibacterium</taxon>
    </lineage>
</organism>
<gene>
    <name evidence="12" type="ORF">M2272_005233</name>
</gene>
<evidence type="ECO:0000256" key="6">
    <source>
        <dbReference type="ARBA" id="ARBA00023002"/>
    </source>
</evidence>
<dbReference type="PROSITE" id="PS00570">
    <property type="entry name" value="RING_HYDROXYL_ALPHA"/>
    <property type="match status" value="1"/>
</dbReference>
<keyword evidence="13" id="KW-1185">Reference proteome</keyword>
<keyword evidence="4" id="KW-0058">Aromatic hydrocarbons catabolism</keyword>
<dbReference type="InterPro" id="IPR001663">
    <property type="entry name" value="Rng_hydr_dOase-A"/>
</dbReference>
<dbReference type="InterPro" id="IPR043266">
    <property type="entry name" value="RHO_NdoB-like_C"/>
</dbReference>
<evidence type="ECO:0000256" key="7">
    <source>
        <dbReference type="ARBA" id="ARBA00023004"/>
    </source>
</evidence>
<dbReference type="SUPFAM" id="SSF50022">
    <property type="entry name" value="ISP domain"/>
    <property type="match status" value="1"/>
</dbReference>
<dbReference type="Pfam" id="PF00848">
    <property type="entry name" value="Ring_hydroxyl_A"/>
    <property type="match status" value="1"/>
</dbReference>
<feature type="region of interest" description="Disordered" evidence="10">
    <location>
        <begin position="232"/>
        <end position="253"/>
    </location>
</feature>
<evidence type="ECO:0000256" key="10">
    <source>
        <dbReference type="SAM" id="MobiDB-lite"/>
    </source>
</evidence>
<dbReference type="EMBL" id="JARXVE010000011">
    <property type="protein sequence ID" value="MDH6198574.1"/>
    <property type="molecule type" value="Genomic_DNA"/>
</dbReference>
<evidence type="ECO:0000256" key="9">
    <source>
        <dbReference type="ARBA" id="ARBA00023027"/>
    </source>
</evidence>
<dbReference type="Proteomes" id="UP001160130">
    <property type="component" value="Unassembled WGS sequence"/>
</dbReference>
<dbReference type="InterPro" id="IPR015881">
    <property type="entry name" value="ARHD_Rieske_2Fe_2S"/>
</dbReference>
<dbReference type="SUPFAM" id="SSF55961">
    <property type="entry name" value="Bet v1-like"/>
    <property type="match status" value="1"/>
</dbReference>
<dbReference type="PANTHER" id="PTHR43756:SF1">
    <property type="entry name" value="3-PHENYLPROPIONATE_CINNAMIC ACID DIOXYGENASE SUBUNIT ALPHA"/>
    <property type="match status" value="1"/>
</dbReference>
<comment type="caution">
    <text evidence="12">The sequence shown here is derived from an EMBL/GenBank/DDBJ whole genome shotgun (WGS) entry which is preliminary data.</text>
</comment>
<protein>
    <submittedName>
        <fullName evidence="12">Phenylpropionate dioxygenase-like ring-hydroxylating dioxygenase large terminal subunit</fullName>
    </submittedName>
</protein>
<keyword evidence="9" id="KW-0520">NAD</keyword>
<keyword evidence="3" id="KW-0479">Metal-binding</keyword>
<dbReference type="PROSITE" id="PS51296">
    <property type="entry name" value="RIESKE"/>
    <property type="match status" value="1"/>
</dbReference>
<name>A0ABT6L6M8_9MYCO</name>
<dbReference type="Gene3D" id="3.90.380.10">
    <property type="entry name" value="Naphthalene 1,2-dioxygenase Alpha Subunit, Chain A, domain 1"/>
    <property type="match status" value="1"/>
</dbReference>
<evidence type="ECO:0000313" key="13">
    <source>
        <dbReference type="Proteomes" id="UP001160130"/>
    </source>
</evidence>
<dbReference type="Gene3D" id="2.102.10.10">
    <property type="entry name" value="Rieske [2Fe-2S] iron-sulphur domain"/>
    <property type="match status" value="1"/>
</dbReference>